<sequence length="376" mass="43112">MSSINIARTIATKRKERGITQDELAKYMCVSRVSISKWETGQSYPDIQLLPKLASYFDISMDELMGYEPQMTAEDIRKLNLELMEGFATRSFEEAKADCDDIIKKYYSCWPLLFQIGMIFMNALPSTDDEGQKVSLIEEAKELFTRVNKFGDNLELQQMALHSEAICELMLGNSNRVLGLLESKISYTFLPSINALRSLAYRELDQHQEAKAIMQDSMLDSIISLISDSTTYLSFCTDDQEQYQEICRRTDSMIRLFNVSVLSPISVIPFYLTAAEGFMGNSDEENALNMLDIYTEIVVETVSKLVLNDDSFFNLVDEYRENQLIERPFGMPEPPRDEGSIKQEMLEAIINNPVYLPLQENQHFKKIIESLNKILN</sequence>
<dbReference type="SMART" id="SM00530">
    <property type="entry name" value="HTH_XRE"/>
    <property type="match status" value="1"/>
</dbReference>
<dbReference type="CDD" id="cd00093">
    <property type="entry name" value="HTH_XRE"/>
    <property type="match status" value="1"/>
</dbReference>
<dbReference type="PANTHER" id="PTHR46558:SF11">
    <property type="entry name" value="HTH-TYPE TRANSCRIPTIONAL REGULATOR XRE"/>
    <property type="match status" value="1"/>
</dbReference>
<gene>
    <name evidence="4" type="ORF">EK398_15685</name>
    <name evidence="3" type="ORF">P7D79_05620</name>
</gene>
<feature type="domain" description="HTH cro/C1-type" evidence="2">
    <location>
        <begin position="10"/>
        <end position="64"/>
    </location>
</feature>
<organism evidence="4 5">
    <name type="scientific">Enterococcus avium</name>
    <name type="common">Streptococcus avium</name>
    <dbReference type="NCBI Taxonomy" id="33945"/>
    <lineage>
        <taxon>Bacteria</taxon>
        <taxon>Bacillati</taxon>
        <taxon>Bacillota</taxon>
        <taxon>Bacilli</taxon>
        <taxon>Lactobacillales</taxon>
        <taxon>Enterococcaceae</taxon>
        <taxon>Enterococcus</taxon>
    </lineage>
</organism>
<reference evidence="3 6" key="2">
    <citation type="submission" date="2023-03" db="EMBL/GenBank/DDBJ databases">
        <authorList>
            <person name="Shen W."/>
            <person name="Cai J."/>
        </authorList>
    </citation>
    <scope>NUCLEOTIDE SEQUENCE [LARGE SCALE GENOMIC DNA]</scope>
    <source>
        <strain evidence="3 6">Y2</strain>
    </source>
</reference>
<comment type="caution">
    <text evidence="4">The sequence shown here is derived from an EMBL/GenBank/DDBJ whole genome shotgun (WGS) entry which is preliminary data.</text>
</comment>
<evidence type="ECO:0000313" key="3">
    <source>
        <dbReference type="EMBL" id="MDT2513709.1"/>
    </source>
</evidence>
<dbReference type="EMBL" id="JARPWY010000010">
    <property type="protein sequence ID" value="MDT2513709.1"/>
    <property type="molecule type" value="Genomic_DNA"/>
</dbReference>
<dbReference type="SUPFAM" id="SSF47413">
    <property type="entry name" value="lambda repressor-like DNA-binding domains"/>
    <property type="match status" value="1"/>
</dbReference>
<dbReference type="RefSeq" id="WP_048721607.1">
    <property type="nucleotide sequence ID" value="NZ_CAKOCJ010000013.1"/>
</dbReference>
<evidence type="ECO:0000313" key="6">
    <source>
        <dbReference type="Proteomes" id="UP001264335"/>
    </source>
</evidence>
<dbReference type="GO" id="GO:0003677">
    <property type="term" value="F:DNA binding"/>
    <property type="evidence" value="ECO:0007669"/>
    <property type="project" value="UniProtKB-KW"/>
</dbReference>
<dbReference type="Gene3D" id="1.10.260.40">
    <property type="entry name" value="lambda repressor-like DNA-binding domains"/>
    <property type="match status" value="1"/>
</dbReference>
<dbReference type="Proteomes" id="UP001264335">
    <property type="component" value="Unassembled WGS sequence"/>
</dbReference>
<keyword evidence="1" id="KW-0238">DNA-binding</keyword>
<dbReference type="Pfam" id="PF01381">
    <property type="entry name" value="HTH_3"/>
    <property type="match status" value="1"/>
</dbReference>
<dbReference type="Proteomes" id="UP000288388">
    <property type="component" value="Unassembled WGS sequence"/>
</dbReference>
<name>A0A2N8PXW1_ENTAV</name>
<proteinExistence type="predicted"/>
<dbReference type="InterPro" id="IPR001387">
    <property type="entry name" value="Cro/C1-type_HTH"/>
</dbReference>
<evidence type="ECO:0000313" key="4">
    <source>
        <dbReference type="EMBL" id="RVU96168.1"/>
    </source>
</evidence>
<dbReference type="PROSITE" id="PS50943">
    <property type="entry name" value="HTH_CROC1"/>
    <property type="match status" value="1"/>
</dbReference>
<dbReference type="PANTHER" id="PTHR46558">
    <property type="entry name" value="TRACRIPTIONAL REGULATORY PROTEIN-RELATED-RELATED"/>
    <property type="match status" value="1"/>
</dbReference>
<dbReference type="EMBL" id="RYZS01000001">
    <property type="protein sequence ID" value="RVU96168.1"/>
    <property type="molecule type" value="Genomic_DNA"/>
</dbReference>
<evidence type="ECO:0000256" key="1">
    <source>
        <dbReference type="ARBA" id="ARBA00023125"/>
    </source>
</evidence>
<evidence type="ECO:0000259" key="2">
    <source>
        <dbReference type="PROSITE" id="PS50943"/>
    </source>
</evidence>
<reference evidence="4 5" key="1">
    <citation type="submission" date="2018-12" db="EMBL/GenBank/DDBJ databases">
        <title>A novel vanA-carrying plasmid in a clinical isolate of Enterococcus avium.</title>
        <authorList>
            <person name="Bernasconi O.J."/>
            <person name="Luzzaro F."/>
            <person name="Endimiani A."/>
        </authorList>
    </citation>
    <scope>NUCLEOTIDE SEQUENCE [LARGE SCALE GENOMIC DNA]</scope>
    <source>
        <strain evidence="4 5">LC0559/18</strain>
    </source>
</reference>
<protein>
    <submittedName>
        <fullName evidence="3">Helix-turn-helix transcriptional regulator</fullName>
    </submittedName>
    <submittedName>
        <fullName evidence="4">XRE family transcriptional regulator</fullName>
    </submittedName>
</protein>
<evidence type="ECO:0000313" key="5">
    <source>
        <dbReference type="Proteomes" id="UP000288388"/>
    </source>
</evidence>
<dbReference type="InterPro" id="IPR010982">
    <property type="entry name" value="Lambda_DNA-bd_dom_sf"/>
</dbReference>
<accession>A0A2N8PXW1</accession>
<dbReference type="AlphaFoldDB" id="A0A2N8PXW1"/>